<evidence type="ECO:0000313" key="5">
    <source>
        <dbReference type="Proteomes" id="UP000535305"/>
    </source>
</evidence>
<evidence type="ECO:0000256" key="1">
    <source>
        <dbReference type="SAM" id="SignalP"/>
    </source>
</evidence>
<dbReference type="Proteomes" id="UP000535305">
    <property type="component" value="Unassembled WGS sequence"/>
</dbReference>
<evidence type="ECO:0000313" key="3">
    <source>
        <dbReference type="EMBL" id="SUX41085.1"/>
    </source>
</evidence>
<dbReference type="InterPro" id="IPR009649">
    <property type="entry name" value="TraU"/>
</dbReference>
<keyword evidence="1" id="KW-0732">Signal</keyword>
<accession>A0A381F3E4</accession>
<proteinExistence type="predicted"/>
<evidence type="ECO:0000313" key="4">
    <source>
        <dbReference type="Proteomes" id="UP000254161"/>
    </source>
</evidence>
<organism evidence="3 4">
    <name type="scientific">Campylobacter upsaliensis</name>
    <dbReference type="NCBI Taxonomy" id="28080"/>
    <lineage>
        <taxon>Bacteria</taxon>
        <taxon>Pseudomonadati</taxon>
        <taxon>Campylobacterota</taxon>
        <taxon>Epsilonproteobacteria</taxon>
        <taxon>Campylobacterales</taxon>
        <taxon>Campylobacteraceae</taxon>
        <taxon>Campylobacter</taxon>
    </lineage>
</organism>
<dbReference type="AlphaFoldDB" id="A0A381F3E4"/>
<evidence type="ECO:0000313" key="2">
    <source>
        <dbReference type="EMBL" id="EAJ1622523.1"/>
    </source>
</evidence>
<gene>
    <name evidence="2" type="ORF">CT510_07755</name>
    <name evidence="3" type="ORF">NCTC12264_01903</name>
</gene>
<name>A0A381F3E4_CAMUP</name>
<protein>
    <submittedName>
        <fullName evidence="3">Conjugal transfer pilus assembly protein TraU</fullName>
    </submittedName>
    <submittedName>
        <fullName evidence="2">Conjugal transfer protein TraU</fullName>
    </submittedName>
</protein>
<dbReference type="EMBL" id="AABVLA010000036">
    <property type="protein sequence ID" value="EAJ1622523.1"/>
    <property type="molecule type" value="Genomic_DNA"/>
</dbReference>
<dbReference type="EMBL" id="UFUZ01000002">
    <property type="protein sequence ID" value="SUX41085.1"/>
    <property type="molecule type" value="Genomic_DNA"/>
</dbReference>
<feature type="signal peptide" evidence="1">
    <location>
        <begin position="1"/>
        <end position="25"/>
    </location>
</feature>
<reference evidence="2 5" key="2">
    <citation type="submission" date="2018-06" db="EMBL/GenBank/DDBJ databases">
        <authorList>
            <consortium name="PulseNet: The National Subtyping Network for Foodborne Disease Surveillance"/>
            <person name="Tarr C.L."/>
            <person name="Trees E."/>
            <person name="Katz L.S."/>
            <person name="Carleton-Romer H.A."/>
            <person name="Stroika S."/>
            <person name="Kucerova Z."/>
            <person name="Roache K.F."/>
            <person name="Sabol A.L."/>
            <person name="Besser J."/>
            <person name="Gerner-Smidt P."/>
        </authorList>
    </citation>
    <scope>NUCLEOTIDE SEQUENCE [LARGE SCALE GENOMIC DNA]</scope>
    <source>
        <strain evidence="2 5">PNUSAC003104</strain>
    </source>
</reference>
<sequence>MKNKLKLSLIAFASFSIISFFPQKAEAVCTPNPAQIINTLGSLCWSCIFPLSVAGIQVAHGPMPDPQGSVGSPICICPAPPPLFIRIGIPIGYFEPNRMIDSVKDPYCFMGLGFGIPELVGAGKGTKGDGNDRTRVFYQSHYYIYPVIEILSILTDFICMSIGGIDIAYMTEVDPLWQDDELTALINPEALLFGNPISNLSCMADSVSSMANVTLDPLFWCKGSWGNAYPLSGNTGSKDYVEDAASVAAGMIYKLHRELILWESAGQLGLCGEFPMPIWRKSSYRLQITAPIPHPMGMSIGQSGILWSFAKNLPSLGDNFSFLLFKKRECCMF</sequence>
<dbReference type="GeneID" id="77231622"/>
<reference evidence="3 4" key="1">
    <citation type="submission" date="2018-06" db="EMBL/GenBank/DDBJ databases">
        <authorList>
            <consortium name="Pathogen Informatics"/>
            <person name="Doyle S."/>
        </authorList>
    </citation>
    <scope>NUCLEOTIDE SEQUENCE [LARGE SCALE GENOMIC DNA]</scope>
    <source>
        <strain evidence="3 4">NCTC12264</strain>
    </source>
</reference>
<dbReference type="Pfam" id="PF06834">
    <property type="entry name" value="TraU"/>
    <property type="match status" value="1"/>
</dbReference>
<dbReference type="RefSeq" id="WP_004276241.1">
    <property type="nucleotide sequence ID" value="NZ_JANKIN010000017.1"/>
</dbReference>
<keyword evidence="5" id="KW-1185">Reference proteome</keyword>
<dbReference type="Proteomes" id="UP000254161">
    <property type="component" value="Unassembled WGS sequence"/>
</dbReference>
<feature type="chain" id="PRO_5044586891" evidence="1">
    <location>
        <begin position="26"/>
        <end position="333"/>
    </location>
</feature>